<keyword evidence="6" id="KW-0472">Membrane</keyword>
<evidence type="ECO:0000313" key="9">
    <source>
        <dbReference type="Proteomes" id="UP000178735"/>
    </source>
</evidence>
<keyword evidence="3 6" id="KW-0285">Flavoprotein</keyword>
<dbReference type="Pfam" id="PF04205">
    <property type="entry name" value="FMN_bind"/>
    <property type="match status" value="1"/>
</dbReference>
<dbReference type="EC" id="7.-.-.-" evidence="6"/>
<keyword evidence="6" id="KW-1003">Cell membrane</keyword>
<keyword evidence="6" id="KW-0812">Transmembrane</keyword>
<keyword evidence="6" id="KW-1133">Transmembrane helix</keyword>
<comment type="function">
    <text evidence="6">Part of a membrane-bound complex that couples electron transfer with translocation of ions across the membrane.</text>
</comment>
<proteinExistence type="inferred from homology"/>
<gene>
    <name evidence="6" type="primary">rnfG</name>
    <name evidence="8" type="ORF">A2008_00510</name>
</gene>
<dbReference type="PANTHER" id="PTHR36118">
    <property type="entry name" value="ION-TRANSLOCATING OXIDOREDUCTASE COMPLEX SUBUNIT G"/>
    <property type="match status" value="1"/>
</dbReference>
<evidence type="ECO:0000256" key="5">
    <source>
        <dbReference type="ARBA" id="ARBA00022982"/>
    </source>
</evidence>
<sequence>MMKRGSSDLKLLVVLAVFSAVSGLLLALVNEVTKERIAMVKVKKQEKALMEVVSKFDTVEVETLLANPSDPVELFICRASDGKVGGVAIKLSTRQLSKDEIIKLGLPETVKQDQAYDAPIKMLVGFSAEGKISGVSFLEHKETPGLGSNIEKQEFKSNYAGAAIDGKKWSVKKDGGDIEQLTAATISSRAVTGAVVKAIELFKIKSKALGLK</sequence>
<keyword evidence="5 6" id="KW-0249">Electron transport</keyword>
<dbReference type="GO" id="GO:0010181">
    <property type="term" value="F:FMN binding"/>
    <property type="evidence" value="ECO:0007669"/>
    <property type="project" value="InterPro"/>
</dbReference>
<keyword evidence="2 6" id="KW-0597">Phosphoprotein</keyword>
<comment type="caution">
    <text evidence="8">The sequence shown here is derived from an EMBL/GenBank/DDBJ whole genome shotgun (WGS) entry which is preliminary data.</text>
</comment>
<accession>A0A1F7WRL0</accession>
<evidence type="ECO:0000256" key="1">
    <source>
        <dbReference type="ARBA" id="ARBA00022448"/>
    </source>
</evidence>
<comment type="cofactor">
    <cofactor evidence="6">
        <name>FMN</name>
        <dbReference type="ChEBI" id="CHEBI:58210"/>
    </cofactor>
</comment>
<dbReference type="PIRSF" id="PIRSF006091">
    <property type="entry name" value="E_trnsport_RnfG"/>
    <property type="match status" value="1"/>
</dbReference>
<keyword evidence="6" id="KW-1278">Translocase</keyword>
<dbReference type="InterPro" id="IPR010209">
    <property type="entry name" value="Ion_transpt_RnfG/RsxG"/>
</dbReference>
<comment type="similarity">
    <text evidence="6">Belongs to the RnfG family.</text>
</comment>
<dbReference type="PANTHER" id="PTHR36118:SF1">
    <property type="entry name" value="ION-TRANSLOCATING OXIDOREDUCTASE COMPLEX SUBUNIT G"/>
    <property type="match status" value="1"/>
</dbReference>
<feature type="modified residue" description="FMN phosphoryl threonine" evidence="6">
    <location>
        <position position="185"/>
    </location>
</feature>
<dbReference type="NCBIfam" id="TIGR01947">
    <property type="entry name" value="rnfG"/>
    <property type="match status" value="1"/>
</dbReference>
<dbReference type="HAMAP" id="MF_00479">
    <property type="entry name" value="RsxG_RnfG"/>
    <property type="match status" value="1"/>
</dbReference>
<dbReference type="EMBL" id="MGFH01000114">
    <property type="protein sequence ID" value="OGM05433.1"/>
    <property type="molecule type" value="Genomic_DNA"/>
</dbReference>
<dbReference type="STRING" id="1817813.A2008_00510"/>
<evidence type="ECO:0000256" key="6">
    <source>
        <dbReference type="HAMAP-Rule" id="MF_00479"/>
    </source>
</evidence>
<organism evidence="8 9">
    <name type="scientific">Candidatus Wallbacteria bacterium GWC2_49_35</name>
    <dbReference type="NCBI Taxonomy" id="1817813"/>
    <lineage>
        <taxon>Bacteria</taxon>
        <taxon>Candidatus Walliibacteriota</taxon>
    </lineage>
</organism>
<evidence type="ECO:0000256" key="4">
    <source>
        <dbReference type="ARBA" id="ARBA00022643"/>
    </source>
</evidence>
<comment type="subunit">
    <text evidence="6">The complex is composed of six subunits: RnfA, RnfB, RnfC, RnfD, RnfE and RnfG.</text>
</comment>
<evidence type="ECO:0000259" key="7">
    <source>
        <dbReference type="SMART" id="SM00900"/>
    </source>
</evidence>
<protein>
    <recommendedName>
        <fullName evidence="6">Ion-translocating oxidoreductase complex subunit G</fullName>
        <ecNumber evidence="6">7.-.-.-</ecNumber>
    </recommendedName>
    <alternativeName>
        <fullName evidence="6">Rnf electron transport complex subunit G</fullName>
    </alternativeName>
</protein>
<keyword evidence="1 6" id="KW-0813">Transport</keyword>
<feature type="domain" description="FMN-binding" evidence="7">
    <location>
        <begin position="115"/>
        <end position="202"/>
    </location>
</feature>
<dbReference type="SMART" id="SM00900">
    <property type="entry name" value="FMN_bind"/>
    <property type="match status" value="1"/>
</dbReference>
<dbReference type="InterPro" id="IPR007329">
    <property type="entry name" value="FMN-bd"/>
</dbReference>
<dbReference type="GO" id="GO:0009055">
    <property type="term" value="F:electron transfer activity"/>
    <property type="evidence" value="ECO:0007669"/>
    <property type="project" value="InterPro"/>
</dbReference>
<keyword evidence="4 6" id="KW-0288">FMN</keyword>
<reference evidence="8 9" key="1">
    <citation type="journal article" date="2016" name="Nat. Commun.">
        <title>Thousands of microbial genomes shed light on interconnected biogeochemical processes in an aquifer system.</title>
        <authorList>
            <person name="Anantharaman K."/>
            <person name="Brown C.T."/>
            <person name="Hug L.A."/>
            <person name="Sharon I."/>
            <person name="Castelle C.J."/>
            <person name="Probst A.J."/>
            <person name="Thomas B.C."/>
            <person name="Singh A."/>
            <person name="Wilkins M.J."/>
            <person name="Karaoz U."/>
            <person name="Brodie E.L."/>
            <person name="Williams K.H."/>
            <person name="Hubbard S.S."/>
            <person name="Banfield J.F."/>
        </authorList>
    </citation>
    <scope>NUCLEOTIDE SEQUENCE [LARGE SCALE GENOMIC DNA]</scope>
</reference>
<comment type="subcellular location">
    <subcellularLocation>
        <location evidence="6">Cell membrane</location>
        <topology evidence="6">Single-pass membrane protein</topology>
    </subcellularLocation>
</comment>
<dbReference type="Proteomes" id="UP000178735">
    <property type="component" value="Unassembled WGS sequence"/>
</dbReference>
<name>A0A1F7WRL0_9BACT</name>
<evidence type="ECO:0000256" key="3">
    <source>
        <dbReference type="ARBA" id="ARBA00022630"/>
    </source>
</evidence>
<dbReference type="GO" id="GO:0005886">
    <property type="term" value="C:plasma membrane"/>
    <property type="evidence" value="ECO:0007669"/>
    <property type="project" value="UniProtKB-SubCell"/>
</dbReference>
<dbReference type="AlphaFoldDB" id="A0A1F7WRL0"/>
<evidence type="ECO:0000313" key="8">
    <source>
        <dbReference type="EMBL" id="OGM05433.1"/>
    </source>
</evidence>
<evidence type="ECO:0000256" key="2">
    <source>
        <dbReference type="ARBA" id="ARBA00022553"/>
    </source>
</evidence>
<dbReference type="GO" id="GO:0022900">
    <property type="term" value="P:electron transport chain"/>
    <property type="evidence" value="ECO:0007669"/>
    <property type="project" value="UniProtKB-UniRule"/>
</dbReference>